<reference evidence="1" key="1">
    <citation type="submission" date="2019-08" db="EMBL/GenBank/DDBJ databases">
        <authorList>
            <person name="Yao H."/>
        </authorList>
    </citation>
    <scope>NUCLEOTIDE SEQUENCE</scope>
    <source>
        <strain evidence="1">4M9F</strain>
        <plasmid evidence="1">p4M9F</plasmid>
    </source>
</reference>
<accession>A0A6G6AP44</accession>
<name>A0A6G6AP44_ECOLX</name>
<evidence type="ECO:0000313" key="1">
    <source>
        <dbReference type="EMBL" id="QID23463.1"/>
    </source>
</evidence>
<keyword evidence="1" id="KW-0614">Plasmid</keyword>
<dbReference type="EMBL" id="MN256759">
    <property type="protein sequence ID" value="QID23463.1"/>
    <property type="molecule type" value="Genomic_DNA"/>
</dbReference>
<dbReference type="AlphaFoldDB" id="A0A6G6AP44"/>
<geneLocation type="plasmid" evidence="1">
    <name>p4M9F</name>
</geneLocation>
<protein>
    <submittedName>
        <fullName evidence="1">Uncharacterized protein</fullName>
    </submittedName>
</protein>
<sequence>MKKLLGAFCFLPQSNSESAGWGKSLQHRGYYTTPPLLNEQIVLLNI</sequence>
<proteinExistence type="predicted"/>
<organism evidence="1">
    <name type="scientific">Escherichia coli</name>
    <dbReference type="NCBI Taxonomy" id="562"/>
    <lineage>
        <taxon>Bacteria</taxon>
        <taxon>Pseudomonadati</taxon>
        <taxon>Pseudomonadota</taxon>
        <taxon>Gammaproteobacteria</taxon>
        <taxon>Enterobacterales</taxon>
        <taxon>Enterobacteriaceae</taxon>
        <taxon>Escherichia</taxon>
    </lineage>
</organism>